<evidence type="ECO:0000313" key="2">
    <source>
        <dbReference type="RefSeq" id="XP_015606571.2"/>
    </source>
</evidence>
<dbReference type="RefSeq" id="XP_015606571.2">
    <property type="nucleotide sequence ID" value="XM_015751085.2"/>
</dbReference>
<protein>
    <submittedName>
        <fullName evidence="2">Uncharacterized protein LOC107273175</fullName>
    </submittedName>
</protein>
<dbReference type="AlphaFoldDB" id="A0AAJ7CCH0"/>
<dbReference type="Proteomes" id="UP000694920">
    <property type="component" value="Unplaced"/>
</dbReference>
<proteinExistence type="predicted"/>
<keyword evidence="1" id="KW-1185">Reference proteome</keyword>
<reference evidence="2" key="1">
    <citation type="submission" date="2025-08" db="UniProtKB">
        <authorList>
            <consortium name="RefSeq"/>
        </authorList>
    </citation>
    <scope>IDENTIFICATION</scope>
</reference>
<dbReference type="KEGG" id="ccin:107273175"/>
<gene>
    <name evidence="2" type="primary">LOC107273175</name>
</gene>
<organism evidence="1 2">
    <name type="scientific">Cephus cinctus</name>
    <name type="common">Wheat stem sawfly</name>
    <dbReference type="NCBI Taxonomy" id="211228"/>
    <lineage>
        <taxon>Eukaryota</taxon>
        <taxon>Metazoa</taxon>
        <taxon>Ecdysozoa</taxon>
        <taxon>Arthropoda</taxon>
        <taxon>Hexapoda</taxon>
        <taxon>Insecta</taxon>
        <taxon>Pterygota</taxon>
        <taxon>Neoptera</taxon>
        <taxon>Endopterygota</taxon>
        <taxon>Hymenoptera</taxon>
        <taxon>Cephoidea</taxon>
        <taxon>Cephidae</taxon>
        <taxon>Cephus</taxon>
    </lineage>
</organism>
<accession>A0AAJ7CCH0</accession>
<dbReference type="GeneID" id="107273175"/>
<evidence type="ECO:0000313" key="1">
    <source>
        <dbReference type="Proteomes" id="UP000694920"/>
    </source>
</evidence>
<name>A0AAJ7CCH0_CEPCN</name>
<sequence>MRNSNSHVTMRTRGITLEFILSAVRAIKITLSIYTASATYTGYSISRTESESMKTICRKKRRGALIELRPIDLLDRSKCEPAERDPREEIRGIPLSECDLGRHLPNDRKIEELEGSFSQLRISNLTMQIQTHSNIYYNCQIYLWASRVTSQPASQPVSQAFRHLVSQSVSQSASQPVNKAGSRESARSIIKIAR</sequence>